<dbReference type="RefSeq" id="WP_220565980.1">
    <property type="nucleotide sequence ID" value="NZ_CP074136.1"/>
</dbReference>
<name>A0A975KSI3_9ACTN</name>
<evidence type="ECO:0000256" key="1">
    <source>
        <dbReference type="SAM" id="MobiDB-lite"/>
    </source>
</evidence>
<evidence type="ECO:0000313" key="3">
    <source>
        <dbReference type="Proteomes" id="UP000676079"/>
    </source>
</evidence>
<dbReference type="EMBL" id="CP074136">
    <property type="protein sequence ID" value="QUX26554.1"/>
    <property type="molecule type" value="Genomic_DNA"/>
</dbReference>
<gene>
    <name evidence="2" type="ORF">KGD84_33180</name>
</gene>
<keyword evidence="3" id="KW-1185">Reference proteome</keyword>
<feature type="region of interest" description="Disordered" evidence="1">
    <location>
        <begin position="1"/>
        <end position="81"/>
    </location>
</feature>
<protein>
    <submittedName>
        <fullName evidence="2">Uncharacterized protein</fullName>
    </submittedName>
</protein>
<dbReference type="Proteomes" id="UP000676079">
    <property type="component" value="Plasmid unnamed4"/>
</dbReference>
<geneLocation type="plasmid" evidence="2 3">
    <name>unnamed4</name>
</geneLocation>
<sequence>MEFADLWRRLTGRGARTGPDEAADPWRSPEGARLLGRLHRANPGLAAGVERGRERRGEPAPAPEPGAVAAPEPGGPLHAHEVTPDDAAWMRRMAHAHFADDAVVMLPSGRTVSGAEVRRWIQEQG</sequence>
<evidence type="ECO:0000313" key="2">
    <source>
        <dbReference type="EMBL" id="QUX26554.1"/>
    </source>
</evidence>
<reference evidence="3" key="1">
    <citation type="submission" date="2021-05" db="EMBL/GenBank/DDBJ databases">
        <title>Direct Submission.</title>
        <authorList>
            <person name="Li K."/>
            <person name="Gao J."/>
        </authorList>
    </citation>
    <scope>NUCLEOTIDE SEQUENCE [LARGE SCALE GENOMIC DNA]</scope>
    <source>
        <strain evidence="3">Mg02</strain>
        <plasmid evidence="3">unnamed4</plasmid>
    </source>
</reference>
<accession>A0A975KSI3</accession>
<organism evidence="2 3">
    <name type="scientific">Nocardiopsis changdeensis</name>
    <dbReference type="NCBI Taxonomy" id="2831969"/>
    <lineage>
        <taxon>Bacteria</taxon>
        <taxon>Bacillati</taxon>
        <taxon>Actinomycetota</taxon>
        <taxon>Actinomycetes</taxon>
        <taxon>Streptosporangiales</taxon>
        <taxon>Nocardiopsidaceae</taxon>
        <taxon>Nocardiopsis</taxon>
    </lineage>
</organism>
<feature type="compositionally biased region" description="Low complexity" evidence="1">
    <location>
        <begin position="65"/>
        <end position="77"/>
    </location>
</feature>
<proteinExistence type="predicted"/>
<keyword evidence="2" id="KW-0614">Plasmid</keyword>